<gene>
    <name evidence="1" type="ORF">AVDCRST_MAG40-762</name>
</gene>
<dbReference type="EMBL" id="CADCTX010000222">
    <property type="protein sequence ID" value="CAA9307448.1"/>
    <property type="molecule type" value="Genomic_DNA"/>
</dbReference>
<evidence type="ECO:0000313" key="1">
    <source>
        <dbReference type="EMBL" id="CAA9307448.1"/>
    </source>
</evidence>
<reference evidence="1" key="1">
    <citation type="submission" date="2020-02" db="EMBL/GenBank/DDBJ databases">
        <authorList>
            <person name="Meier V. D."/>
        </authorList>
    </citation>
    <scope>NUCLEOTIDE SEQUENCE</scope>
    <source>
        <strain evidence="1">AVDCRST_MAG40</strain>
    </source>
</reference>
<organism evidence="1">
    <name type="scientific">uncultured Gemmatimonadaceae bacterium</name>
    <dbReference type="NCBI Taxonomy" id="246130"/>
    <lineage>
        <taxon>Bacteria</taxon>
        <taxon>Pseudomonadati</taxon>
        <taxon>Gemmatimonadota</taxon>
        <taxon>Gemmatimonadia</taxon>
        <taxon>Gemmatimonadales</taxon>
        <taxon>Gemmatimonadaceae</taxon>
        <taxon>environmental samples</taxon>
    </lineage>
</organism>
<dbReference type="AlphaFoldDB" id="A0A6J4KKF3"/>
<feature type="non-terminal residue" evidence="1">
    <location>
        <position position="30"/>
    </location>
</feature>
<accession>A0A6J4KKF3</accession>
<name>A0A6J4KKF3_9BACT</name>
<feature type="non-terminal residue" evidence="1">
    <location>
        <position position="1"/>
    </location>
</feature>
<protein>
    <submittedName>
        <fullName evidence="1">Uncharacterized protein</fullName>
    </submittedName>
</protein>
<sequence>VGGDRRRDRAGPLLLLRLRARARPGARGRV</sequence>
<proteinExistence type="predicted"/>